<evidence type="ECO:0000256" key="3">
    <source>
        <dbReference type="PROSITE-ProRule" id="PRU10038"/>
    </source>
</evidence>
<evidence type="ECO:0000259" key="5">
    <source>
        <dbReference type="Pfam" id="PF07859"/>
    </source>
</evidence>
<dbReference type="GeneID" id="25330408"/>
<keyword evidence="7" id="KW-1185">Reference proteome</keyword>
<evidence type="ECO:0000256" key="2">
    <source>
        <dbReference type="ARBA" id="ARBA00022801"/>
    </source>
</evidence>
<dbReference type="PANTHER" id="PTHR48081:SF25">
    <property type="entry name" value="PUTATIVE (AFU_ORTHOLOGUE AFUA_3G11560)-RELATED"/>
    <property type="match status" value="1"/>
</dbReference>
<evidence type="ECO:0000313" key="7">
    <source>
        <dbReference type="Proteomes" id="UP000054342"/>
    </source>
</evidence>
<name>A0A0D2CS76_9EURO</name>
<dbReference type="GO" id="GO:0016787">
    <property type="term" value="F:hydrolase activity"/>
    <property type="evidence" value="ECO:0007669"/>
    <property type="project" value="UniProtKB-KW"/>
</dbReference>
<dbReference type="HOGENOM" id="CLU_027519_0_0_1"/>
<comment type="similarity">
    <text evidence="1">Belongs to the 'GDXG' lipolytic enzyme family.</text>
</comment>
<dbReference type="InterPro" id="IPR050300">
    <property type="entry name" value="GDXG_lipolytic_enzyme"/>
</dbReference>
<keyword evidence="2" id="KW-0378">Hydrolase</keyword>
<dbReference type="PROSITE" id="PS01173">
    <property type="entry name" value="LIPASE_GDXG_HIS"/>
    <property type="match status" value="1"/>
</dbReference>
<gene>
    <name evidence="6" type="ORF">PV05_08500</name>
</gene>
<dbReference type="OrthoDB" id="5354320at2759"/>
<dbReference type="EMBL" id="KN847321">
    <property type="protein sequence ID" value="KIW52887.1"/>
    <property type="molecule type" value="Genomic_DNA"/>
</dbReference>
<sequence length="489" mass="53791">MDPSPKALIRLLVPRIPLILKTALLNALSWSKNSSKQDAKTEVAVVILRSMLQVRKPMRFLQKISTRDPGVKGPILVSKATIPAPSDDAIRDLVDKAIKELGSGLETYILPELAAVEAEWNGYKAGVPPKESRADLPESEHYKSLMETVSSSTTILYFHGGAYFLMDPASHRETASRLAKLTGGRCYSVRYRLAPQYPFPAQLLDALVSYLSLLSPPAGMYHEPVAARNIVFAGDSAGGNLAMALMLLLLTFQRMRVTHINFHGAEVALELPGGVAVNSPWVDIGRSMPSIDKNAHFDYLDPPSAVGVSKGEPVPDDLWPASPPRAEIFCNASMMVHPLTSPLSASPELWKGMPPTFMCLGNEGLEDEITVLARRMHQAGGVVEFAGYEGMPHCFAMIFVNTPMARDCFERWARFCSNVAQGSGPSSSKATWAKAFSHPPNHQELEMDKISTLSDNDILDSMKRRQEHALSREEEAVKRWSEQQSRAKL</sequence>
<dbReference type="Pfam" id="PF07859">
    <property type="entry name" value="Abhydrolase_3"/>
    <property type="match status" value="1"/>
</dbReference>
<dbReference type="InterPro" id="IPR013094">
    <property type="entry name" value="AB_hydrolase_3"/>
</dbReference>
<feature type="region of interest" description="Disordered" evidence="4">
    <location>
        <begin position="464"/>
        <end position="489"/>
    </location>
</feature>
<dbReference type="SUPFAM" id="SSF53474">
    <property type="entry name" value="alpha/beta-Hydrolases"/>
    <property type="match status" value="1"/>
</dbReference>
<dbReference type="PANTHER" id="PTHR48081">
    <property type="entry name" value="AB HYDROLASE SUPERFAMILY PROTEIN C4A8.06C"/>
    <property type="match status" value="1"/>
</dbReference>
<dbReference type="InterPro" id="IPR029058">
    <property type="entry name" value="AB_hydrolase_fold"/>
</dbReference>
<dbReference type="Proteomes" id="UP000054342">
    <property type="component" value="Unassembled WGS sequence"/>
</dbReference>
<feature type="domain" description="Alpha/beta hydrolase fold-3" evidence="5">
    <location>
        <begin position="155"/>
        <end position="396"/>
    </location>
</feature>
<evidence type="ECO:0000256" key="1">
    <source>
        <dbReference type="ARBA" id="ARBA00010515"/>
    </source>
</evidence>
<dbReference type="PROSITE" id="PS01174">
    <property type="entry name" value="LIPASE_GDXG_SER"/>
    <property type="match status" value="1"/>
</dbReference>
<accession>A0A0D2CS76</accession>
<feature type="active site" evidence="3">
    <location>
        <position position="236"/>
    </location>
</feature>
<dbReference type="InterPro" id="IPR002168">
    <property type="entry name" value="Lipase_GDXG_HIS_AS"/>
</dbReference>
<reference evidence="6 7" key="1">
    <citation type="submission" date="2015-01" db="EMBL/GenBank/DDBJ databases">
        <title>The Genome Sequence of Exophiala xenobiotica CBS118157.</title>
        <authorList>
            <consortium name="The Broad Institute Genomics Platform"/>
            <person name="Cuomo C."/>
            <person name="de Hoog S."/>
            <person name="Gorbushina A."/>
            <person name="Stielow B."/>
            <person name="Teixiera M."/>
            <person name="Abouelleil A."/>
            <person name="Chapman S.B."/>
            <person name="Priest M."/>
            <person name="Young S.K."/>
            <person name="Wortman J."/>
            <person name="Nusbaum C."/>
            <person name="Birren B."/>
        </authorList>
    </citation>
    <scope>NUCLEOTIDE SEQUENCE [LARGE SCALE GENOMIC DNA]</scope>
    <source>
        <strain evidence="6 7">CBS 118157</strain>
    </source>
</reference>
<dbReference type="Gene3D" id="3.40.50.1820">
    <property type="entry name" value="alpha/beta hydrolase"/>
    <property type="match status" value="1"/>
</dbReference>
<organism evidence="6 7">
    <name type="scientific">Exophiala xenobiotica</name>
    <dbReference type="NCBI Taxonomy" id="348802"/>
    <lineage>
        <taxon>Eukaryota</taxon>
        <taxon>Fungi</taxon>
        <taxon>Dikarya</taxon>
        <taxon>Ascomycota</taxon>
        <taxon>Pezizomycotina</taxon>
        <taxon>Eurotiomycetes</taxon>
        <taxon>Chaetothyriomycetidae</taxon>
        <taxon>Chaetothyriales</taxon>
        <taxon>Herpotrichiellaceae</taxon>
        <taxon>Exophiala</taxon>
    </lineage>
</organism>
<feature type="compositionally biased region" description="Basic and acidic residues" evidence="4">
    <location>
        <begin position="464"/>
        <end position="481"/>
    </location>
</feature>
<dbReference type="InterPro" id="IPR033140">
    <property type="entry name" value="Lipase_GDXG_put_SER_AS"/>
</dbReference>
<proteinExistence type="inferred from homology"/>
<evidence type="ECO:0000256" key="4">
    <source>
        <dbReference type="SAM" id="MobiDB-lite"/>
    </source>
</evidence>
<dbReference type="RefSeq" id="XP_013313471.1">
    <property type="nucleotide sequence ID" value="XM_013458017.1"/>
</dbReference>
<dbReference type="STRING" id="348802.A0A0D2CS76"/>
<evidence type="ECO:0000313" key="6">
    <source>
        <dbReference type="EMBL" id="KIW52887.1"/>
    </source>
</evidence>
<dbReference type="AlphaFoldDB" id="A0A0D2CS76"/>
<protein>
    <recommendedName>
        <fullName evidence="5">Alpha/beta hydrolase fold-3 domain-containing protein</fullName>
    </recommendedName>
</protein>